<dbReference type="SUPFAM" id="SSF51735">
    <property type="entry name" value="NAD(P)-binding Rossmann-fold domains"/>
    <property type="match status" value="1"/>
</dbReference>
<dbReference type="STRING" id="6689.A0A423SAA1"/>
<sequence>MEYGARSPQATSTRESCSTFSGACNLGRMGLERSKEHGWKKDCCGDWGNKGIGYGIMKELCAKFDGVVYLTARDEGRGLAAVEDLKKLGFAPRFHQLDIDNADSISKFTSYIKNTYGGLDVLVNNAAIAYKMAATESFGEQAENTIRVNYFGTLALCRSLFPLLRPHARVSTVSSSAGHLSRINGNEPQASALREKFASPSLTEEELSDLMNQFVEKAKEGKWKEAGWPSSTYVVSKVGVSALTRIQQRAFDADPREDLVVNCAHPGYVDTDMTSHKGPLTIEQGAVAPSYLALLPPNIKEPKGAYLWYEKQVVDWVKGPMP</sequence>
<evidence type="ECO:0000256" key="3">
    <source>
        <dbReference type="ARBA" id="ARBA00023002"/>
    </source>
</evidence>
<comment type="similarity">
    <text evidence="1">Belongs to the short-chain dehydrogenases/reductases (SDR) family.</text>
</comment>
<dbReference type="InterPro" id="IPR045313">
    <property type="entry name" value="CBR1-like"/>
</dbReference>
<evidence type="ECO:0000256" key="1">
    <source>
        <dbReference type="ARBA" id="ARBA00006484"/>
    </source>
</evidence>
<dbReference type="EC" id="1.1.1.184" evidence="4"/>
<evidence type="ECO:0000256" key="4">
    <source>
        <dbReference type="ARBA" id="ARBA00026118"/>
    </source>
</evidence>
<dbReference type="Pfam" id="PF00106">
    <property type="entry name" value="adh_short"/>
    <property type="match status" value="1"/>
</dbReference>
<dbReference type="PRINTS" id="PR00081">
    <property type="entry name" value="GDHRDH"/>
</dbReference>
<dbReference type="PANTHER" id="PTHR43963:SF4">
    <property type="entry name" value="CARBONYL REDUCTASE (NADPH)"/>
    <property type="match status" value="1"/>
</dbReference>
<dbReference type="InterPro" id="IPR002347">
    <property type="entry name" value="SDR_fam"/>
</dbReference>
<evidence type="ECO:0000313" key="5">
    <source>
        <dbReference type="EMBL" id="ROT61140.1"/>
    </source>
</evidence>
<comment type="caution">
    <text evidence="5">The sequence shown here is derived from an EMBL/GenBank/DDBJ whole genome shotgun (WGS) entry which is preliminary data.</text>
</comment>
<gene>
    <name evidence="5" type="ORF">C7M84_021111</name>
</gene>
<reference evidence="5 6" key="2">
    <citation type="submission" date="2019-01" db="EMBL/GenBank/DDBJ databases">
        <title>The decoding of complex shrimp genome reveals the adaptation for benthos swimmer, frequently molting mechanism and breeding impact on genome.</title>
        <authorList>
            <person name="Sun Y."/>
            <person name="Gao Y."/>
            <person name="Yu Y."/>
        </authorList>
    </citation>
    <scope>NUCLEOTIDE SEQUENCE [LARGE SCALE GENOMIC DNA]</scope>
    <source>
        <tissue evidence="5">Muscle</tissue>
    </source>
</reference>
<dbReference type="Proteomes" id="UP000283509">
    <property type="component" value="Unassembled WGS sequence"/>
</dbReference>
<name>A0A423SAA1_PENVA</name>
<dbReference type="CDD" id="cd05324">
    <property type="entry name" value="carb_red_PTCR-like_SDR_c"/>
    <property type="match status" value="1"/>
</dbReference>
<evidence type="ECO:0000313" key="6">
    <source>
        <dbReference type="Proteomes" id="UP000283509"/>
    </source>
</evidence>
<accession>A0A423SAA1</accession>
<dbReference type="InterPro" id="IPR036291">
    <property type="entry name" value="NAD(P)-bd_dom_sf"/>
</dbReference>
<dbReference type="GO" id="GO:0004090">
    <property type="term" value="F:carbonyl reductase (NADPH) activity"/>
    <property type="evidence" value="ECO:0007669"/>
    <property type="project" value="UniProtKB-EC"/>
</dbReference>
<proteinExistence type="inferred from homology"/>
<keyword evidence="2" id="KW-0521">NADP</keyword>
<dbReference type="Gene3D" id="3.40.50.720">
    <property type="entry name" value="NAD(P)-binding Rossmann-like Domain"/>
    <property type="match status" value="1"/>
</dbReference>
<protein>
    <recommendedName>
        <fullName evidence="4">carbonyl reductase (NADPH)</fullName>
        <ecNumber evidence="4">1.1.1.184</ecNumber>
    </recommendedName>
</protein>
<dbReference type="OrthoDB" id="7289984at2759"/>
<dbReference type="AlphaFoldDB" id="A0A423SAA1"/>
<dbReference type="PANTHER" id="PTHR43963">
    <property type="entry name" value="CARBONYL REDUCTASE 1-RELATED"/>
    <property type="match status" value="1"/>
</dbReference>
<keyword evidence="3" id="KW-0560">Oxidoreductase</keyword>
<keyword evidence="6" id="KW-1185">Reference proteome</keyword>
<organism evidence="5 6">
    <name type="scientific">Penaeus vannamei</name>
    <name type="common">Whiteleg shrimp</name>
    <name type="synonym">Litopenaeus vannamei</name>
    <dbReference type="NCBI Taxonomy" id="6689"/>
    <lineage>
        <taxon>Eukaryota</taxon>
        <taxon>Metazoa</taxon>
        <taxon>Ecdysozoa</taxon>
        <taxon>Arthropoda</taxon>
        <taxon>Crustacea</taxon>
        <taxon>Multicrustacea</taxon>
        <taxon>Malacostraca</taxon>
        <taxon>Eumalacostraca</taxon>
        <taxon>Eucarida</taxon>
        <taxon>Decapoda</taxon>
        <taxon>Dendrobranchiata</taxon>
        <taxon>Penaeoidea</taxon>
        <taxon>Penaeidae</taxon>
        <taxon>Penaeus</taxon>
    </lineage>
</organism>
<dbReference type="EMBL" id="QCYY01004334">
    <property type="protein sequence ID" value="ROT61140.1"/>
    <property type="molecule type" value="Genomic_DNA"/>
</dbReference>
<reference evidence="5 6" key="1">
    <citation type="submission" date="2018-04" db="EMBL/GenBank/DDBJ databases">
        <authorList>
            <person name="Zhang X."/>
            <person name="Yuan J."/>
            <person name="Li F."/>
            <person name="Xiang J."/>
        </authorList>
    </citation>
    <scope>NUCLEOTIDE SEQUENCE [LARGE SCALE GENOMIC DNA]</scope>
    <source>
        <tissue evidence="5">Muscle</tissue>
    </source>
</reference>
<evidence type="ECO:0000256" key="2">
    <source>
        <dbReference type="ARBA" id="ARBA00022857"/>
    </source>
</evidence>